<evidence type="ECO:0000313" key="1">
    <source>
        <dbReference type="EMBL" id="GME34140.1"/>
    </source>
</evidence>
<dbReference type="EMBL" id="BSXG01000067">
    <property type="protein sequence ID" value="GME34140.1"/>
    <property type="molecule type" value="Genomic_DNA"/>
</dbReference>
<protein>
    <submittedName>
        <fullName evidence="1">NFX1-type zinc finger-containing protein 1</fullName>
    </submittedName>
</protein>
<comment type="caution">
    <text evidence="1">The sequence shown here is derived from an EMBL/GenBank/DDBJ whole genome shotgun (WGS) entry which is preliminary data.</text>
</comment>
<sequence>MAVPSAPDEARSARLAGLFTSVIKGKRAVATLRDAKLFFEAICDQNDATACVERLVASDSASDALRASLRFDVSNVFINDHLECFLRYLRDPVLKQVCNGEFLRRLLIPVVDPPSLWDSVVKAHSQNQLSLASQHAYAWLLLELLTWTSHTPSNLQSVAQDIVDTEAFVNSDDHDVRTLGHRIMHVLHAKSVSIAAPVSGPGGRHDNDRIDFREISIYPTEDEVISKEKPFYRRADTVGQTPSDQRVAVHLDNQFRLLREDMLAELRDDLKISQSNKGRRTNTRLRGLSLAGFYCGTERRRSAFSTTVTCKSGLERLSKRTPEQRKALLKDDRKFLKHQSFGCLMEDGKVIAFATLDRVEDLLAQEPPVVTLRISETKSLERVLLALKLSKDVDFLLVDTAMFAYEPILDCLQRKLELPLSDELLALEESEDRIQPSSICPEDIVQKIEGMEGKNLDSTLNLPKQVDLDPSQTESLLAGLAQTVSLIQGPPG</sequence>
<gene>
    <name evidence="1" type="primary">g5580</name>
    <name evidence="1" type="ORF">NpPPO83_00005580</name>
</gene>
<evidence type="ECO:0000313" key="2">
    <source>
        <dbReference type="Proteomes" id="UP001165186"/>
    </source>
</evidence>
<name>A0ACB5SC42_9PEZI</name>
<proteinExistence type="predicted"/>
<reference evidence="1" key="1">
    <citation type="submission" date="2024-09" db="EMBL/GenBank/DDBJ databases">
        <title>Draft Genome Sequences of Neofusicoccum parvum.</title>
        <authorList>
            <person name="Ashida A."/>
            <person name="Camagna M."/>
            <person name="Tanaka A."/>
            <person name="Takemoto D."/>
        </authorList>
    </citation>
    <scope>NUCLEOTIDE SEQUENCE</scope>
    <source>
        <strain evidence="1">PPO83</strain>
    </source>
</reference>
<keyword evidence="2" id="KW-1185">Reference proteome</keyword>
<organism evidence="1 2">
    <name type="scientific">Neofusicoccum parvum</name>
    <dbReference type="NCBI Taxonomy" id="310453"/>
    <lineage>
        <taxon>Eukaryota</taxon>
        <taxon>Fungi</taxon>
        <taxon>Dikarya</taxon>
        <taxon>Ascomycota</taxon>
        <taxon>Pezizomycotina</taxon>
        <taxon>Dothideomycetes</taxon>
        <taxon>Dothideomycetes incertae sedis</taxon>
        <taxon>Botryosphaeriales</taxon>
        <taxon>Botryosphaeriaceae</taxon>
        <taxon>Neofusicoccum</taxon>
    </lineage>
</organism>
<dbReference type="Proteomes" id="UP001165186">
    <property type="component" value="Unassembled WGS sequence"/>
</dbReference>
<accession>A0ACB5SC42</accession>